<dbReference type="EMBL" id="MCGN01000001">
    <property type="protein sequence ID" value="ORZ03503.1"/>
    <property type="molecule type" value="Genomic_DNA"/>
</dbReference>
<evidence type="ECO:0000313" key="4">
    <source>
        <dbReference type="Proteomes" id="UP000242180"/>
    </source>
</evidence>
<proteinExistence type="predicted"/>
<dbReference type="InterPro" id="IPR056775">
    <property type="entry name" value="YABBY_C"/>
</dbReference>
<dbReference type="AlphaFoldDB" id="A0A1X2HVC2"/>
<evidence type="ECO:0000313" key="3">
    <source>
        <dbReference type="EMBL" id="ORZ03503.1"/>
    </source>
</evidence>
<dbReference type="Pfam" id="PF04690">
    <property type="entry name" value="YABBY"/>
    <property type="match status" value="1"/>
</dbReference>
<dbReference type="InterPro" id="IPR036910">
    <property type="entry name" value="HMG_box_dom_sf"/>
</dbReference>
<evidence type="ECO:0000259" key="2">
    <source>
        <dbReference type="Pfam" id="PF04690"/>
    </source>
</evidence>
<dbReference type="InParanoid" id="A0A1X2HVC2"/>
<accession>A0A1X2HVC2</accession>
<organism evidence="3 4">
    <name type="scientific">Syncephalastrum racemosum</name>
    <name type="common">Filamentous fungus</name>
    <dbReference type="NCBI Taxonomy" id="13706"/>
    <lineage>
        <taxon>Eukaryota</taxon>
        <taxon>Fungi</taxon>
        <taxon>Fungi incertae sedis</taxon>
        <taxon>Mucoromycota</taxon>
        <taxon>Mucoromycotina</taxon>
        <taxon>Mucoromycetes</taxon>
        <taxon>Mucorales</taxon>
        <taxon>Syncephalastraceae</taxon>
        <taxon>Syncephalastrum</taxon>
    </lineage>
</organism>
<evidence type="ECO:0000256" key="1">
    <source>
        <dbReference type="SAM" id="MobiDB-lite"/>
    </source>
</evidence>
<comment type="caution">
    <text evidence="3">The sequence shown here is derived from an EMBL/GenBank/DDBJ whole genome shotgun (WGS) entry which is preliminary data.</text>
</comment>
<name>A0A1X2HVC2_SYNRA</name>
<dbReference type="Gene3D" id="1.10.30.10">
    <property type="entry name" value="High mobility group box domain"/>
    <property type="match status" value="1"/>
</dbReference>
<protein>
    <recommendedName>
        <fullName evidence="2">YABBY protein C-terminal domain-containing protein</fullName>
    </recommendedName>
</protein>
<feature type="region of interest" description="Disordered" evidence="1">
    <location>
        <begin position="1"/>
        <end position="27"/>
    </location>
</feature>
<reference evidence="3 4" key="1">
    <citation type="submission" date="2016-07" db="EMBL/GenBank/DDBJ databases">
        <title>Pervasive Adenine N6-methylation of Active Genes in Fungi.</title>
        <authorList>
            <consortium name="DOE Joint Genome Institute"/>
            <person name="Mondo S.J."/>
            <person name="Dannebaum R.O."/>
            <person name="Kuo R.C."/>
            <person name="Labutti K."/>
            <person name="Haridas S."/>
            <person name="Kuo A."/>
            <person name="Salamov A."/>
            <person name="Ahrendt S.R."/>
            <person name="Lipzen A."/>
            <person name="Sullivan W."/>
            <person name="Andreopoulos W.B."/>
            <person name="Clum A."/>
            <person name="Lindquist E."/>
            <person name="Daum C."/>
            <person name="Ramamoorthy G.K."/>
            <person name="Gryganskyi A."/>
            <person name="Culley D."/>
            <person name="Magnuson J.K."/>
            <person name="James T.Y."/>
            <person name="O'Malley M.A."/>
            <person name="Stajich J.E."/>
            <person name="Spatafora J.W."/>
            <person name="Visel A."/>
            <person name="Grigoriev I.V."/>
        </authorList>
    </citation>
    <scope>NUCLEOTIDE SEQUENCE [LARGE SCALE GENOMIC DNA]</scope>
    <source>
        <strain evidence="3 4">NRRL 2496</strain>
    </source>
</reference>
<dbReference type="Proteomes" id="UP000242180">
    <property type="component" value="Unassembled WGS sequence"/>
</dbReference>
<dbReference type="CDD" id="cd00084">
    <property type="entry name" value="HMG-box_SF"/>
    <property type="match status" value="1"/>
</dbReference>
<gene>
    <name evidence="3" type="ORF">BCR43DRAFT_430091</name>
</gene>
<feature type="region of interest" description="Disordered" evidence="1">
    <location>
        <begin position="58"/>
        <end position="84"/>
    </location>
</feature>
<sequence>MSKRGGSSKSKTRKEAVARKTAPYAGKRTTAYQAYMKIELPKMKRDNPQMSHREAFKMAAQSWHTSPENPKNQAGKSGGTSTEK</sequence>
<feature type="domain" description="YABBY protein C-terminal" evidence="2">
    <location>
        <begin position="26"/>
        <end position="70"/>
    </location>
</feature>
<dbReference type="OrthoDB" id="667577at2759"/>
<dbReference type="SUPFAM" id="SSF47095">
    <property type="entry name" value="HMG-box"/>
    <property type="match status" value="1"/>
</dbReference>
<keyword evidence="4" id="KW-1185">Reference proteome</keyword>
<feature type="compositionally biased region" description="Polar residues" evidence="1">
    <location>
        <begin position="62"/>
        <end position="84"/>
    </location>
</feature>